<feature type="domain" description="Ig-like" evidence="1">
    <location>
        <begin position="110"/>
        <end position="146"/>
    </location>
</feature>
<dbReference type="AlphaFoldDB" id="A0A3P7RF95"/>
<protein>
    <recommendedName>
        <fullName evidence="5">Fibronectin type-III domain-containing protein</fullName>
    </recommendedName>
</protein>
<keyword evidence="4" id="KW-1185">Reference proteome</keyword>
<evidence type="ECO:0000313" key="4">
    <source>
        <dbReference type="Proteomes" id="UP000271098"/>
    </source>
</evidence>
<dbReference type="EMBL" id="UYRT01094131">
    <property type="protein sequence ID" value="VDN39399.1"/>
    <property type="molecule type" value="Genomic_DNA"/>
</dbReference>
<name>A0A3P7RF95_9BILA</name>
<dbReference type="PROSITE" id="PS50835">
    <property type="entry name" value="IG_LIKE"/>
    <property type="match status" value="1"/>
</dbReference>
<dbReference type="SUPFAM" id="SSF49265">
    <property type="entry name" value="Fibronectin type III"/>
    <property type="match status" value="1"/>
</dbReference>
<gene>
    <name evidence="3" type="ORF">GPUH_LOCUS22061</name>
</gene>
<proteinExistence type="predicted"/>
<evidence type="ECO:0008006" key="5">
    <source>
        <dbReference type="Google" id="ProtNLM"/>
    </source>
</evidence>
<dbReference type="InterPro" id="IPR003961">
    <property type="entry name" value="FN3_dom"/>
</dbReference>
<feature type="domain" description="Fibronectin type-III" evidence="2">
    <location>
        <begin position="1"/>
        <end position="67"/>
    </location>
</feature>
<evidence type="ECO:0000259" key="2">
    <source>
        <dbReference type="PROSITE" id="PS50853"/>
    </source>
</evidence>
<reference evidence="3 4" key="1">
    <citation type="submission" date="2018-11" db="EMBL/GenBank/DDBJ databases">
        <authorList>
            <consortium name="Pathogen Informatics"/>
        </authorList>
    </citation>
    <scope>NUCLEOTIDE SEQUENCE [LARGE SCALE GENOMIC DNA]</scope>
</reference>
<dbReference type="InterPro" id="IPR036116">
    <property type="entry name" value="FN3_sf"/>
</dbReference>
<accession>A0A3P7RF95</accession>
<dbReference type="CDD" id="cd00063">
    <property type="entry name" value="FN3"/>
    <property type="match status" value="1"/>
</dbReference>
<dbReference type="InterPro" id="IPR013783">
    <property type="entry name" value="Ig-like_fold"/>
</dbReference>
<dbReference type="OrthoDB" id="10253954at2759"/>
<organism evidence="3 4">
    <name type="scientific">Gongylonema pulchrum</name>
    <dbReference type="NCBI Taxonomy" id="637853"/>
    <lineage>
        <taxon>Eukaryota</taxon>
        <taxon>Metazoa</taxon>
        <taxon>Ecdysozoa</taxon>
        <taxon>Nematoda</taxon>
        <taxon>Chromadorea</taxon>
        <taxon>Rhabditida</taxon>
        <taxon>Spirurina</taxon>
        <taxon>Spiruromorpha</taxon>
        <taxon>Spiruroidea</taxon>
        <taxon>Gongylonematidae</taxon>
        <taxon>Gongylonema</taxon>
    </lineage>
</organism>
<dbReference type="Gene3D" id="2.60.40.10">
    <property type="entry name" value="Immunoglobulins"/>
    <property type="match status" value="1"/>
</dbReference>
<dbReference type="Proteomes" id="UP000271098">
    <property type="component" value="Unassembled WGS sequence"/>
</dbReference>
<dbReference type="InterPro" id="IPR007110">
    <property type="entry name" value="Ig-like_dom"/>
</dbReference>
<dbReference type="PROSITE" id="PS50853">
    <property type="entry name" value="FN3"/>
    <property type="match status" value="1"/>
</dbReference>
<evidence type="ECO:0000259" key="1">
    <source>
        <dbReference type="PROSITE" id="PS50835"/>
    </source>
</evidence>
<evidence type="ECO:0000313" key="3">
    <source>
        <dbReference type="EMBL" id="VDN39399.1"/>
    </source>
</evidence>
<sequence length="180" mass="20257">MQRYIIYYTKNPEDPLADWDKTSVDGDQLEVSIPADEDTPYNVRIQAATRDGAGIISEAYDVTTGKKPIPLTVKLDVSYPEVREGDRETIVEPLRTIPIPLTVKLDVSYPEVREGDRETIVEPLRTIRFKCVARGRPVPQISYTWLPFNETESGQAEQCACLSSRSGWCGMTKNGQYKGL</sequence>